<dbReference type="PROSITE" id="PS50109">
    <property type="entry name" value="HIS_KIN"/>
    <property type="match status" value="1"/>
</dbReference>
<keyword evidence="9" id="KW-0067">ATP-binding</keyword>
<keyword evidence="5" id="KW-0597">Phosphoprotein</keyword>
<dbReference type="GO" id="GO:0005524">
    <property type="term" value="F:ATP binding"/>
    <property type="evidence" value="ECO:0007669"/>
    <property type="project" value="UniProtKB-KW"/>
</dbReference>
<dbReference type="GO" id="GO:0016036">
    <property type="term" value="P:cellular response to phosphate starvation"/>
    <property type="evidence" value="ECO:0007669"/>
    <property type="project" value="TreeGrafter"/>
</dbReference>
<dbReference type="EC" id="2.7.13.3" evidence="3"/>
<dbReference type="GO" id="GO:0000155">
    <property type="term" value="F:phosphorelay sensor kinase activity"/>
    <property type="evidence" value="ECO:0007669"/>
    <property type="project" value="InterPro"/>
</dbReference>
<feature type="transmembrane region" description="Helical" evidence="12">
    <location>
        <begin position="20"/>
        <end position="41"/>
    </location>
</feature>
<dbReference type="InterPro" id="IPR036097">
    <property type="entry name" value="HisK_dim/P_sf"/>
</dbReference>
<dbReference type="Gene3D" id="1.10.287.130">
    <property type="match status" value="1"/>
</dbReference>
<evidence type="ECO:0000256" key="8">
    <source>
        <dbReference type="ARBA" id="ARBA00022777"/>
    </source>
</evidence>
<dbReference type="SMART" id="SM00388">
    <property type="entry name" value="HisKA"/>
    <property type="match status" value="1"/>
</dbReference>
<dbReference type="EMBL" id="JACHHF010000002">
    <property type="protein sequence ID" value="MBB5175610.1"/>
    <property type="molecule type" value="Genomic_DNA"/>
</dbReference>
<keyword evidence="4" id="KW-1003">Cell membrane</keyword>
<keyword evidence="16" id="KW-1185">Reference proteome</keyword>
<dbReference type="InterPro" id="IPR003594">
    <property type="entry name" value="HATPase_dom"/>
</dbReference>
<evidence type="ECO:0000256" key="2">
    <source>
        <dbReference type="ARBA" id="ARBA00004651"/>
    </source>
</evidence>
<evidence type="ECO:0000313" key="16">
    <source>
        <dbReference type="Proteomes" id="UP000579136"/>
    </source>
</evidence>
<protein>
    <recommendedName>
        <fullName evidence="3">histidine kinase</fullName>
        <ecNumber evidence="3">2.7.13.3</ecNumber>
    </recommendedName>
</protein>
<gene>
    <name evidence="15" type="ORF">HNQ45_000480</name>
</gene>
<evidence type="ECO:0000256" key="3">
    <source>
        <dbReference type="ARBA" id="ARBA00012438"/>
    </source>
</evidence>
<dbReference type="Pfam" id="PF02518">
    <property type="entry name" value="HATPase_c"/>
    <property type="match status" value="1"/>
</dbReference>
<keyword evidence="12" id="KW-0812">Transmembrane</keyword>
<sequence>MLVIDWRDNNHMKIFPKMFIQIFSVLLVITLLIHLFVFLIFPKPYLENRKDEIHAKADEISANLNGQSLNYIEESLNFYSKNSEVKVSLNKQNNKNAVPINEDIGIDPTSNSNSLIIEERTITLNSGEDIDVQFMSTTDMQKDARDLSFKFLPYSLLLSLLVSVIIALVYAKFIKNNIEEIKSVTDDMMMLDKNASLTVTSNDEIGDLKSQINELYFTLLESIDDLEIKNKEILKLEALKYDFYRGASHELKTPLASLKIILENMQYNIGKYKDRDKYIKNCIEITDELSQNISQILSLSSIDHLKEDEADITINDVLQDIIEKYRVISKQKNITIHNKLLDEKIYIGDQALKIILSNLMSNAVKYTDDYGEINIGVDNDWFYIENTYEKIEELDTAEIFDVKFDLNKQTSNGLGLYIVSSLLDNYNKQYRIQKNNKRFIFKIYINR</sequence>
<evidence type="ECO:0000256" key="4">
    <source>
        <dbReference type="ARBA" id="ARBA00022475"/>
    </source>
</evidence>
<keyword evidence="8 15" id="KW-0418">Kinase</keyword>
<evidence type="ECO:0000256" key="11">
    <source>
        <dbReference type="ARBA" id="ARBA00023136"/>
    </source>
</evidence>
<dbReference type="AlphaFoldDB" id="A0A9Q2CYI7"/>
<comment type="caution">
    <text evidence="15">The sequence shown here is derived from an EMBL/GenBank/DDBJ whole genome shotgun (WGS) entry which is preliminary data.</text>
</comment>
<dbReference type="Gene3D" id="3.30.565.10">
    <property type="entry name" value="Histidine kinase-like ATPase, C-terminal domain"/>
    <property type="match status" value="1"/>
</dbReference>
<keyword evidence="7" id="KW-0547">Nucleotide-binding</keyword>
<dbReference type="InterPro" id="IPR036890">
    <property type="entry name" value="HATPase_C_sf"/>
</dbReference>
<dbReference type="PANTHER" id="PTHR45453">
    <property type="entry name" value="PHOSPHATE REGULON SENSOR PROTEIN PHOR"/>
    <property type="match status" value="1"/>
</dbReference>
<dbReference type="Gene3D" id="6.10.340.10">
    <property type="match status" value="1"/>
</dbReference>
<dbReference type="CDD" id="cd00082">
    <property type="entry name" value="HisKA"/>
    <property type="match status" value="1"/>
</dbReference>
<dbReference type="InterPro" id="IPR003661">
    <property type="entry name" value="HisK_dim/P_dom"/>
</dbReference>
<keyword evidence="12" id="KW-1133">Transmembrane helix</keyword>
<evidence type="ECO:0000256" key="12">
    <source>
        <dbReference type="SAM" id="Phobius"/>
    </source>
</evidence>
<dbReference type="Pfam" id="PF00512">
    <property type="entry name" value="HisKA"/>
    <property type="match status" value="1"/>
</dbReference>
<dbReference type="PROSITE" id="PS50885">
    <property type="entry name" value="HAMP"/>
    <property type="match status" value="1"/>
</dbReference>
<feature type="domain" description="Histidine kinase" evidence="13">
    <location>
        <begin position="246"/>
        <end position="447"/>
    </location>
</feature>
<evidence type="ECO:0000313" key="15">
    <source>
        <dbReference type="EMBL" id="MBB5175610.1"/>
    </source>
</evidence>
<keyword evidence="10" id="KW-0902">Two-component regulatory system</keyword>
<evidence type="ECO:0000256" key="5">
    <source>
        <dbReference type="ARBA" id="ARBA00022553"/>
    </source>
</evidence>
<organism evidence="15 16">
    <name type="scientific">Nosocomiicoccus ampullae</name>
    <dbReference type="NCBI Taxonomy" id="489910"/>
    <lineage>
        <taxon>Bacteria</taxon>
        <taxon>Bacillati</taxon>
        <taxon>Bacillota</taxon>
        <taxon>Bacilli</taxon>
        <taxon>Bacillales</taxon>
        <taxon>Staphylococcaceae</taxon>
        <taxon>Nosocomiicoccus</taxon>
    </lineage>
</organism>
<evidence type="ECO:0000256" key="6">
    <source>
        <dbReference type="ARBA" id="ARBA00022679"/>
    </source>
</evidence>
<dbReference type="InterPro" id="IPR005467">
    <property type="entry name" value="His_kinase_dom"/>
</dbReference>
<evidence type="ECO:0000256" key="1">
    <source>
        <dbReference type="ARBA" id="ARBA00000085"/>
    </source>
</evidence>
<dbReference type="SUPFAM" id="SSF55874">
    <property type="entry name" value="ATPase domain of HSP90 chaperone/DNA topoisomerase II/histidine kinase"/>
    <property type="match status" value="1"/>
</dbReference>
<accession>A0A9Q2CYI7</accession>
<keyword evidence="6" id="KW-0808">Transferase</keyword>
<comment type="subcellular location">
    <subcellularLocation>
        <location evidence="2">Cell membrane</location>
        <topology evidence="2">Multi-pass membrane protein</topology>
    </subcellularLocation>
</comment>
<evidence type="ECO:0000256" key="9">
    <source>
        <dbReference type="ARBA" id="ARBA00022840"/>
    </source>
</evidence>
<feature type="transmembrane region" description="Helical" evidence="12">
    <location>
        <begin position="151"/>
        <end position="171"/>
    </location>
</feature>
<evidence type="ECO:0000256" key="10">
    <source>
        <dbReference type="ARBA" id="ARBA00023012"/>
    </source>
</evidence>
<name>A0A9Q2CYI7_9STAP</name>
<dbReference type="Proteomes" id="UP000579136">
    <property type="component" value="Unassembled WGS sequence"/>
</dbReference>
<dbReference type="InterPro" id="IPR050351">
    <property type="entry name" value="BphY/WalK/GraS-like"/>
</dbReference>
<dbReference type="InterPro" id="IPR003660">
    <property type="entry name" value="HAMP_dom"/>
</dbReference>
<dbReference type="GO" id="GO:0005886">
    <property type="term" value="C:plasma membrane"/>
    <property type="evidence" value="ECO:0007669"/>
    <property type="project" value="UniProtKB-SubCell"/>
</dbReference>
<comment type="catalytic activity">
    <reaction evidence="1">
        <text>ATP + protein L-histidine = ADP + protein N-phospho-L-histidine.</text>
        <dbReference type="EC" id="2.7.13.3"/>
    </reaction>
</comment>
<dbReference type="SUPFAM" id="SSF47384">
    <property type="entry name" value="Homodimeric domain of signal transducing histidine kinase"/>
    <property type="match status" value="1"/>
</dbReference>
<proteinExistence type="predicted"/>
<evidence type="ECO:0000259" key="14">
    <source>
        <dbReference type="PROSITE" id="PS50885"/>
    </source>
</evidence>
<feature type="domain" description="HAMP" evidence="14">
    <location>
        <begin position="172"/>
        <end position="224"/>
    </location>
</feature>
<evidence type="ECO:0000256" key="7">
    <source>
        <dbReference type="ARBA" id="ARBA00022741"/>
    </source>
</evidence>
<evidence type="ECO:0000259" key="13">
    <source>
        <dbReference type="PROSITE" id="PS50109"/>
    </source>
</evidence>
<dbReference type="PANTHER" id="PTHR45453:SF3">
    <property type="entry name" value="HISTIDINE KINASE"/>
    <property type="match status" value="1"/>
</dbReference>
<reference evidence="15 16" key="1">
    <citation type="submission" date="2020-08" db="EMBL/GenBank/DDBJ databases">
        <title>Genomic Encyclopedia of Type Strains, Phase IV (KMG-IV): sequencing the most valuable type-strain genomes for metagenomic binning, comparative biology and taxonomic classification.</title>
        <authorList>
            <person name="Goeker M."/>
        </authorList>
    </citation>
    <scope>NUCLEOTIDE SEQUENCE [LARGE SCALE GENOMIC DNA]</scope>
    <source>
        <strain evidence="15 16">DSM 19163</strain>
    </source>
</reference>
<keyword evidence="11 12" id="KW-0472">Membrane</keyword>
<dbReference type="GO" id="GO:0004721">
    <property type="term" value="F:phosphoprotein phosphatase activity"/>
    <property type="evidence" value="ECO:0007669"/>
    <property type="project" value="TreeGrafter"/>
</dbReference>